<name>A0A927GI60_9BACT</name>
<evidence type="ECO:0000313" key="2">
    <source>
        <dbReference type="EMBL" id="MBD2767123.1"/>
    </source>
</evidence>
<comment type="caution">
    <text evidence="2">The sequence shown here is derived from an EMBL/GenBank/DDBJ whole genome shotgun (WGS) entry which is preliminary data.</text>
</comment>
<dbReference type="RefSeq" id="WP_191003944.1">
    <property type="nucleotide sequence ID" value="NZ_JACXAD010000003.1"/>
</dbReference>
<gene>
    <name evidence="2" type="ORF">IC235_04335</name>
</gene>
<dbReference type="EMBL" id="JACXAD010000003">
    <property type="protein sequence ID" value="MBD2767123.1"/>
    <property type="molecule type" value="Genomic_DNA"/>
</dbReference>
<evidence type="ECO:0008006" key="4">
    <source>
        <dbReference type="Google" id="ProtNLM"/>
    </source>
</evidence>
<sequence>MIGKTLLLWVLFLSSCSSNAVDAVERITLKGTWTNVNESAVFYRTLTFADSSTTFTSRGDTIYRFNYSIDQPSRTLWLTDVFNKRLSAKILKSDKDSLVLSNLWELSNKQRFSKSKEQP</sequence>
<keyword evidence="1" id="KW-0732">Signal</keyword>
<reference evidence="2" key="1">
    <citation type="submission" date="2020-09" db="EMBL/GenBank/DDBJ databases">
        <authorList>
            <person name="Kim M.K."/>
        </authorList>
    </citation>
    <scope>NUCLEOTIDE SEQUENCE</scope>
    <source>
        <strain evidence="2">BT664</strain>
    </source>
</reference>
<evidence type="ECO:0000256" key="1">
    <source>
        <dbReference type="SAM" id="SignalP"/>
    </source>
</evidence>
<feature type="chain" id="PRO_5037450164" description="Lipocalin-like domain-containing protein" evidence="1">
    <location>
        <begin position="21"/>
        <end position="119"/>
    </location>
</feature>
<proteinExistence type="predicted"/>
<feature type="signal peptide" evidence="1">
    <location>
        <begin position="1"/>
        <end position="20"/>
    </location>
</feature>
<evidence type="ECO:0000313" key="3">
    <source>
        <dbReference type="Proteomes" id="UP000612233"/>
    </source>
</evidence>
<dbReference type="AlphaFoldDB" id="A0A927GI60"/>
<dbReference type="PROSITE" id="PS51257">
    <property type="entry name" value="PROKAR_LIPOPROTEIN"/>
    <property type="match status" value="1"/>
</dbReference>
<dbReference type="Proteomes" id="UP000612233">
    <property type="component" value="Unassembled WGS sequence"/>
</dbReference>
<organism evidence="2 3">
    <name type="scientific">Hymenobacter montanus</name>
    <dbReference type="NCBI Taxonomy" id="2771359"/>
    <lineage>
        <taxon>Bacteria</taxon>
        <taxon>Pseudomonadati</taxon>
        <taxon>Bacteroidota</taxon>
        <taxon>Cytophagia</taxon>
        <taxon>Cytophagales</taxon>
        <taxon>Hymenobacteraceae</taxon>
        <taxon>Hymenobacter</taxon>
    </lineage>
</organism>
<keyword evidence="3" id="KW-1185">Reference proteome</keyword>
<accession>A0A927GI60</accession>
<protein>
    <recommendedName>
        <fullName evidence="4">Lipocalin-like domain-containing protein</fullName>
    </recommendedName>
</protein>